<dbReference type="RefSeq" id="XP_042918498.1">
    <property type="nucleotide sequence ID" value="XM_043068403.1"/>
</dbReference>
<dbReference type="FunCoup" id="A0A2K3D464">
    <property type="interactions" value="2040"/>
</dbReference>
<evidence type="ECO:0000256" key="1">
    <source>
        <dbReference type="ARBA" id="ARBA00012552"/>
    </source>
</evidence>
<evidence type="ECO:0000259" key="10">
    <source>
        <dbReference type="PROSITE" id="PS51195"/>
    </source>
</evidence>
<dbReference type="FunFam" id="3.40.50.300:FF:000079">
    <property type="entry name" value="probable ATP-dependent RNA helicase DDX17"/>
    <property type="match status" value="1"/>
</dbReference>
<feature type="region of interest" description="Disordered" evidence="7">
    <location>
        <begin position="1"/>
        <end position="56"/>
    </location>
</feature>
<dbReference type="PROSITE" id="PS00039">
    <property type="entry name" value="DEAD_ATP_HELICASE"/>
    <property type="match status" value="1"/>
</dbReference>
<dbReference type="InterPro" id="IPR000629">
    <property type="entry name" value="RNA-helicase_DEAD-box_CS"/>
</dbReference>
<dbReference type="Gramene" id="PNW75333">
    <property type="protein sequence ID" value="PNW75333"/>
    <property type="gene ID" value="CHLRE_12g522850v5"/>
</dbReference>
<dbReference type="InterPro" id="IPR014014">
    <property type="entry name" value="RNA_helicase_DEAD_Q_motif"/>
</dbReference>
<dbReference type="SUPFAM" id="SSF52540">
    <property type="entry name" value="P-loop containing nucleoside triphosphate hydrolases"/>
    <property type="match status" value="2"/>
</dbReference>
<dbReference type="PROSITE" id="PS51194">
    <property type="entry name" value="HELICASE_CTER"/>
    <property type="match status" value="1"/>
</dbReference>
<evidence type="ECO:0000313" key="11">
    <source>
        <dbReference type="EMBL" id="PNW75333.1"/>
    </source>
</evidence>
<evidence type="ECO:0000256" key="4">
    <source>
        <dbReference type="ARBA" id="ARBA00022806"/>
    </source>
</evidence>
<feature type="domain" description="Helicase C-terminal" evidence="9">
    <location>
        <begin position="563"/>
        <end position="709"/>
    </location>
</feature>
<dbReference type="PROSITE" id="PS51192">
    <property type="entry name" value="HELICASE_ATP_BIND_1"/>
    <property type="match status" value="1"/>
</dbReference>
<feature type="compositionally biased region" description="Gly residues" evidence="7">
    <location>
        <begin position="941"/>
        <end position="961"/>
    </location>
</feature>
<dbReference type="ExpressionAtlas" id="A0A2K3D464">
    <property type="expression patterns" value="baseline"/>
</dbReference>
<dbReference type="PANTHER" id="PTHR47958">
    <property type="entry name" value="ATP-DEPENDENT RNA HELICASE DBP3"/>
    <property type="match status" value="1"/>
</dbReference>
<evidence type="ECO:0000256" key="6">
    <source>
        <dbReference type="PROSITE-ProRule" id="PRU00552"/>
    </source>
</evidence>
<dbReference type="SMART" id="SM00490">
    <property type="entry name" value="HELICc"/>
    <property type="match status" value="1"/>
</dbReference>
<feature type="short sequence motif" description="Q motif" evidence="6">
    <location>
        <begin position="329"/>
        <end position="357"/>
    </location>
</feature>
<dbReference type="GO" id="GO:0005524">
    <property type="term" value="F:ATP binding"/>
    <property type="evidence" value="ECO:0007669"/>
    <property type="project" value="UniProtKB-KW"/>
</dbReference>
<keyword evidence="3" id="KW-0378">Hydrolase</keyword>
<keyword evidence="12" id="KW-1185">Reference proteome</keyword>
<evidence type="ECO:0000259" key="9">
    <source>
        <dbReference type="PROSITE" id="PS51194"/>
    </source>
</evidence>
<dbReference type="EC" id="3.6.4.13" evidence="1"/>
<feature type="region of interest" description="Disordered" evidence="7">
    <location>
        <begin position="709"/>
        <end position="744"/>
    </location>
</feature>
<dbReference type="OrthoDB" id="196131at2759"/>
<keyword evidence="4" id="KW-0347">Helicase</keyword>
<dbReference type="OMA" id="VCEEWAK"/>
<dbReference type="AlphaFoldDB" id="A0A2K3D464"/>
<dbReference type="InterPro" id="IPR027417">
    <property type="entry name" value="P-loop_NTPase"/>
</dbReference>
<protein>
    <recommendedName>
        <fullName evidence="1">RNA helicase</fullName>
        <ecNumber evidence="1">3.6.4.13</ecNumber>
    </recommendedName>
</protein>
<dbReference type="CDD" id="cd18787">
    <property type="entry name" value="SF2_C_DEAD"/>
    <property type="match status" value="1"/>
</dbReference>
<evidence type="ECO:0000256" key="2">
    <source>
        <dbReference type="ARBA" id="ARBA00022741"/>
    </source>
</evidence>
<gene>
    <name evidence="11" type="ORF">CHLRE_12g522850v5</name>
</gene>
<feature type="compositionally biased region" description="Low complexity" evidence="7">
    <location>
        <begin position="139"/>
        <end position="163"/>
    </location>
</feature>
<feature type="region of interest" description="Disordered" evidence="7">
    <location>
        <begin position="97"/>
        <end position="116"/>
    </location>
</feature>
<feature type="compositionally biased region" description="Basic residues" evidence="7">
    <location>
        <begin position="1"/>
        <end position="11"/>
    </location>
</feature>
<reference evidence="11 12" key="1">
    <citation type="journal article" date="2007" name="Science">
        <title>The Chlamydomonas genome reveals the evolution of key animal and plant functions.</title>
        <authorList>
            <person name="Merchant S.S."/>
            <person name="Prochnik S.E."/>
            <person name="Vallon O."/>
            <person name="Harris E.H."/>
            <person name="Karpowicz S.J."/>
            <person name="Witman G.B."/>
            <person name="Terry A."/>
            <person name="Salamov A."/>
            <person name="Fritz-Laylin L.K."/>
            <person name="Marechal-Drouard L."/>
            <person name="Marshall W.F."/>
            <person name="Qu L.H."/>
            <person name="Nelson D.R."/>
            <person name="Sanderfoot A.A."/>
            <person name="Spalding M.H."/>
            <person name="Kapitonov V.V."/>
            <person name="Ren Q."/>
            <person name="Ferris P."/>
            <person name="Lindquist E."/>
            <person name="Shapiro H."/>
            <person name="Lucas S.M."/>
            <person name="Grimwood J."/>
            <person name="Schmutz J."/>
            <person name="Cardol P."/>
            <person name="Cerutti H."/>
            <person name="Chanfreau G."/>
            <person name="Chen C.L."/>
            <person name="Cognat V."/>
            <person name="Croft M.T."/>
            <person name="Dent R."/>
            <person name="Dutcher S."/>
            <person name="Fernandez E."/>
            <person name="Fukuzawa H."/>
            <person name="Gonzalez-Ballester D."/>
            <person name="Gonzalez-Halphen D."/>
            <person name="Hallmann A."/>
            <person name="Hanikenne M."/>
            <person name="Hippler M."/>
            <person name="Inwood W."/>
            <person name="Jabbari K."/>
            <person name="Kalanon M."/>
            <person name="Kuras R."/>
            <person name="Lefebvre P.A."/>
            <person name="Lemaire S.D."/>
            <person name="Lobanov A.V."/>
            <person name="Lohr M."/>
            <person name="Manuell A."/>
            <person name="Meier I."/>
            <person name="Mets L."/>
            <person name="Mittag M."/>
            <person name="Mittelmeier T."/>
            <person name="Moroney J.V."/>
            <person name="Moseley J."/>
            <person name="Napoli C."/>
            <person name="Nedelcu A.M."/>
            <person name="Niyogi K."/>
            <person name="Novoselov S.V."/>
            <person name="Paulsen I.T."/>
            <person name="Pazour G."/>
            <person name="Purton S."/>
            <person name="Ral J.P."/>
            <person name="Riano-Pachon D.M."/>
            <person name="Riekhof W."/>
            <person name="Rymarquis L."/>
            <person name="Schroda M."/>
            <person name="Stern D."/>
            <person name="Umen J."/>
            <person name="Willows R."/>
            <person name="Wilson N."/>
            <person name="Zimmer S.L."/>
            <person name="Allmer J."/>
            <person name="Balk J."/>
            <person name="Bisova K."/>
            <person name="Chen C.J."/>
            <person name="Elias M."/>
            <person name="Gendler K."/>
            <person name="Hauser C."/>
            <person name="Lamb M.R."/>
            <person name="Ledford H."/>
            <person name="Long J.C."/>
            <person name="Minagawa J."/>
            <person name="Page M.D."/>
            <person name="Pan J."/>
            <person name="Pootakham W."/>
            <person name="Roje S."/>
            <person name="Rose A."/>
            <person name="Stahlberg E."/>
            <person name="Terauchi A.M."/>
            <person name="Yang P."/>
            <person name="Ball S."/>
            <person name="Bowler C."/>
            <person name="Dieckmann C.L."/>
            <person name="Gladyshev V.N."/>
            <person name="Green P."/>
            <person name="Jorgensen R."/>
            <person name="Mayfield S."/>
            <person name="Mueller-Roeber B."/>
            <person name="Rajamani S."/>
            <person name="Sayre R.T."/>
            <person name="Brokstein P."/>
            <person name="Dubchak I."/>
            <person name="Goodstein D."/>
            <person name="Hornick L."/>
            <person name="Huang Y.W."/>
            <person name="Jhaveri J."/>
            <person name="Luo Y."/>
            <person name="Martinez D."/>
            <person name="Ngau W.C."/>
            <person name="Otillar B."/>
            <person name="Poliakov A."/>
            <person name="Porter A."/>
            <person name="Szajkowski L."/>
            <person name="Werner G."/>
            <person name="Zhou K."/>
            <person name="Grigoriev I.V."/>
            <person name="Rokhsar D.S."/>
            <person name="Grossman A.R."/>
        </authorList>
    </citation>
    <scope>NUCLEOTIDE SEQUENCE [LARGE SCALE GENOMIC DNA]</scope>
    <source>
        <strain evidence="12">CC-503</strain>
    </source>
</reference>
<feature type="compositionally biased region" description="Polar residues" evidence="7">
    <location>
        <begin position="41"/>
        <end position="56"/>
    </location>
</feature>
<evidence type="ECO:0000256" key="3">
    <source>
        <dbReference type="ARBA" id="ARBA00022801"/>
    </source>
</evidence>
<accession>A0A2K3D464</accession>
<feature type="compositionally biased region" description="Pro residues" evidence="7">
    <location>
        <begin position="967"/>
        <end position="980"/>
    </location>
</feature>
<feature type="domain" description="Helicase ATP-binding" evidence="8">
    <location>
        <begin position="360"/>
        <end position="535"/>
    </location>
</feature>
<evidence type="ECO:0000313" key="12">
    <source>
        <dbReference type="Proteomes" id="UP000006906"/>
    </source>
</evidence>
<dbReference type="STRING" id="3055.A0A2K3D464"/>
<dbReference type="PROSITE" id="PS51195">
    <property type="entry name" value="Q_MOTIF"/>
    <property type="match status" value="1"/>
</dbReference>
<name>A0A2K3D464_CHLRE</name>
<dbReference type="Proteomes" id="UP000006906">
    <property type="component" value="Chromosome 12"/>
</dbReference>
<feature type="compositionally biased region" description="Pro residues" evidence="7">
    <location>
        <begin position="799"/>
        <end position="814"/>
    </location>
</feature>
<keyword evidence="2" id="KW-0547">Nucleotide-binding</keyword>
<dbReference type="SMART" id="SM00487">
    <property type="entry name" value="DEXDc"/>
    <property type="match status" value="1"/>
</dbReference>
<organism evidence="11 12">
    <name type="scientific">Chlamydomonas reinhardtii</name>
    <name type="common">Chlamydomonas smithii</name>
    <dbReference type="NCBI Taxonomy" id="3055"/>
    <lineage>
        <taxon>Eukaryota</taxon>
        <taxon>Viridiplantae</taxon>
        <taxon>Chlorophyta</taxon>
        <taxon>core chlorophytes</taxon>
        <taxon>Chlorophyceae</taxon>
        <taxon>CS clade</taxon>
        <taxon>Chlamydomonadales</taxon>
        <taxon>Chlamydomonadaceae</taxon>
        <taxon>Chlamydomonas</taxon>
    </lineage>
</organism>
<dbReference type="GO" id="GO:0016787">
    <property type="term" value="F:hydrolase activity"/>
    <property type="evidence" value="ECO:0007669"/>
    <property type="project" value="UniProtKB-KW"/>
</dbReference>
<feature type="region of interest" description="Disordered" evidence="7">
    <location>
        <begin position="784"/>
        <end position="819"/>
    </location>
</feature>
<dbReference type="GO" id="GO:0005634">
    <property type="term" value="C:nucleus"/>
    <property type="evidence" value="ECO:0000318"/>
    <property type="project" value="GO_Central"/>
</dbReference>
<dbReference type="GO" id="GO:0003676">
    <property type="term" value="F:nucleic acid binding"/>
    <property type="evidence" value="ECO:0007669"/>
    <property type="project" value="InterPro"/>
</dbReference>
<feature type="domain" description="DEAD-box RNA helicase Q" evidence="10">
    <location>
        <begin position="329"/>
        <end position="357"/>
    </location>
</feature>
<keyword evidence="5" id="KW-0067">ATP-binding</keyword>
<dbReference type="Pfam" id="PF00270">
    <property type="entry name" value="DEAD"/>
    <property type="match status" value="1"/>
</dbReference>
<dbReference type="GO" id="GO:0003724">
    <property type="term" value="F:RNA helicase activity"/>
    <property type="evidence" value="ECO:0007669"/>
    <property type="project" value="UniProtKB-EC"/>
</dbReference>
<dbReference type="InterPro" id="IPR001650">
    <property type="entry name" value="Helicase_C-like"/>
</dbReference>
<dbReference type="InParanoid" id="A0A2K3D464"/>
<evidence type="ECO:0000259" key="8">
    <source>
        <dbReference type="PROSITE" id="PS51192"/>
    </source>
</evidence>
<sequence>MDGHGQKRKFPYHSDVPSFEVKQSRPESHPGREQNDPRVFQQPSYNYYDAPTSSTDFTKWTPDEIKSFLDRRGGDFDDCNTFEQLVERAVEVEINTGPAVKPGAEEAQQELEEWERQDFAQACEDAAAEAAAAAAAAQRRGAAAAAARPHAAAPAAAAPAATGKAGGAGGGGGEDEEYDPLEAFMAEINSEVAANKPTASKAKPDAALACDEAADPATEYMAVRTPKAAAAAAAGGGGGYDSDEEVYAAAKAIEAGGGDDDEDDAAAGGRRGIEALAPLDHTAQVYAEFAKDFYEEAPDIAKMTDPEVAAYRRELEVRVSGFDVPRPVRSFAQCGFDADLMAAIKKHGYEKPTPIQCQALPVALSGRDVLGIAKTGSGKTAAFVLPMLVHIMDQPELAKGEGPIGLLVAPTRELAEQIHKETRRFSKPYGLRVAAAFGGLSKYEQFKALKGGSEVAVATPGRMIDLVKMKACSCARVTYLVFDEADRMFDMGFEPQVRSLLGQVRPDRQTLLFSATMPRKVEALVADALASPVRITVGAMGVANADVIQTVELVPDDDAKAAWLRGAISGLVDEGEVIVFAGQRQRVEGVAEALKAAGVRVGAIHGEMDQYTRMGVLDHFKNGTTHVLVATDIAARGLDIRTIKTVVNYDAARDLDTHIHRVGRTGRAGDKEGRAISLLTPGDARFAAQLLQSLTAAGQEVPPALAELAMRDPKFRQGNSRTKGGRGGGGGKGRRPQVGGSGLGFGAGGGAASAATGSFASGPRAAGATGAKTFVQLPGFAKSTEDYEHEPSAAAGAPDPAPPPALPPPPPLPPGGAVAAAAAAAGGPATGMTSRAEVVKSMHVGRFKSSFVSSGTTGGDLHAGPTIIMPKSSASAAPAAPPPLPVTAVPHYLQQGGFGAGGGGSRFGPPRTFGAVAGGAGAAAAASFGAGSGQDAGGGAGGYGGSGGSSSSSYGGGGGSGASYRNMPPPPSLNAVPPPRSFGGGGGGGGGSRFGAPPAAAAAPAMNAAAAAAAIAAAQAIAARLAAQAQGGAPPQ</sequence>
<dbReference type="EMBL" id="CM008973">
    <property type="protein sequence ID" value="PNW75333.1"/>
    <property type="molecule type" value="Genomic_DNA"/>
</dbReference>
<feature type="compositionally biased region" description="Gly residues" evidence="7">
    <location>
        <begin position="982"/>
        <end position="993"/>
    </location>
</feature>
<feature type="compositionally biased region" description="Basic and acidic residues" evidence="7">
    <location>
        <begin position="22"/>
        <end position="36"/>
    </location>
</feature>
<evidence type="ECO:0000256" key="7">
    <source>
        <dbReference type="SAM" id="MobiDB-lite"/>
    </source>
</evidence>
<dbReference type="InterPro" id="IPR014001">
    <property type="entry name" value="Helicase_ATP-bd"/>
</dbReference>
<proteinExistence type="predicted"/>
<evidence type="ECO:0000256" key="5">
    <source>
        <dbReference type="ARBA" id="ARBA00022840"/>
    </source>
</evidence>
<dbReference type="InterPro" id="IPR011545">
    <property type="entry name" value="DEAD/DEAH_box_helicase_dom"/>
</dbReference>
<feature type="region of interest" description="Disordered" evidence="7">
    <location>
        <begin position="139"/>
        <end position="179"/>
    </location>
</feature>
<dbReference type="GeneID" id="5722547"/>
<dbReference type="Pfam" id="PF00271">
    <property type="entry name" value="Helicase_C"/>
    <property type="match status" value="1"/>
</dbReference>
<dbReference type="KEGG" id="cre:CHLRE_12g522850v5"/>
<dbReference type="Gene3D" id="3.40.50.300">
    <property type="entry name" value="P-loop containing nucleotide triphosphate hydrolases"/>
    <property type="match status" value="2"/>
</dbReference>
<feature type="region of interest" description="Disordered" evidence="7">
    <location>
        <begin position="941"/>
        <end position="999"/>
    </location>
</feature>